<evidence type="ECO:0000256" key="9">
    <source>
        <dbReference type="HAMAP-Rule" id="MF_00020"/>
    </source>
</evidence>
<comment type="subunit">
    <text evidence="9">Homodimer.</text>
</comment>
<keyword evidence="5 9" id="KW-0547">Nucleotide-binding</keyword>
<feature type="binding site" evidence="9">
    <location>
        <position position="20"/>
    </location>
    <ligand>
        <name>ATP</name>
        <dbReference type="ChEBI" id="CHEBI:30616"/>
    </ligand>
</feature>
<dbReference type="UniPathway" id="UPA00340">
    <property type="reaction ID" value="UER00458"/>
</dbReference>
<evidence type="ECO:0000256" key="4">
    <source>
        <dbReference type="ARBA" id="ARBA00022723"/>
    </source>
</evidence>
<dbReference type="GO" id="GO:0006083">
    <property type="term" value="P:acetate metabolic process"/>
    <property type="evidence" value="ECO:0007669"/>
    <property type="project" value="TreeGrafter"/>
</dbReference>
<dbReference type="PRINTS" id="PR00471">
    <property type="entry name" value="ACETATEKNASE"/>
</dbReference>
<dbReference type="HAMAP" id="MF_00020">
    <property type="entry name" value="Acetate_kinase"/>
    <property type="match status" value="1"/>
</dbReference>
<dbReference type="PROSITE" id="PS01076">
    <property type="entry name" value="ACETATE_KINASE_2"/>
    <property type="match status" value="1"/>
</dbReference>
<comment type="function">
    <text evidence="9">Catalyzes the formation of acetyl phosphate from acetate and ATP. Can also catalyze the reverse reaction.</text>
</comment>
<proteinExistence type="inferred from homology"/>
<feature type="site" description="Transition state stabilizer" evidence="9">
    <location>
        <position position="184"/>
    </location>
</feature>
<feature type="binding site" evidence="9">
    <location>
        <begin position="211"/>
        <end position="215"/>
    </location>
    <ligand>
        <name>ATP</name>
        <dbReference type="ChEBI" id="CHEBI:30616"/>
    </ligand>
</feature>
<name>A0A0W0UZH0_9GAMM</name>
<evidence type="ECO:0000256" key="2">
    <source>
        <dbReference type="ARBA" id="ARBA00022490"/>
    </source>
</evidence>
<evidence type="ECO:0000313" key="12">
    <source>
        <dbReference type="Proteomes" id="UP000054715"/>
    </source>
</evidence>
<feature type="site" description="Transition state stabilizer" evidence="9">
    <location>
        <position position="244"/>
    </location>
</feature>
<evidence type="ECO:0000256" key="6">
    <source>
        <dbReference type="ARBA" id="ARBA00022777"/>
    </source>
</evidence>
<evidence type="ECO:0000256" key="5">
    <source>
        <dbReference type="ARBA" id="ARBA00022741"/>
    </source>
</evidence>
<keyword evidence="3 9" id="KW-0808">Transferase</keyword>
<comment type="caution">
    <text evidence="9">Lacks conserved residue(s) required for the propagation of feature annotation.</text>
</comment>
<keyword evidence="4 9" id="KW-0479">Metal-binding</keyword>
<dbReference type="GO" id="GO:0005829">
    <property type="term" value="C:cytosol"/>
    <property type="evidence" value="ECO:0007669"/>
    <property type="project" value="TreeGrafter"/>
</dbReference>
<dbReference type="GO" id="GO:0008776">
    <property type="term" value="F:acetate kinase activity"/>
    <property type="evidence" value="ECO:0007669"/>
    <property type="project" value="UniProtKB-UniRule"/>
</dbReference>
<evidence type="ECO:0000256" key="3">
    <source>
        <dbReference type="ARBA" id="ARBA00022679"/>
    </source>
</evidence>
<dbReference type="Gene3D" id="3.30.420.40">
    <property type="match status" value="2"/>
</dbReference>
<dbReference type="EC" id="2.7.2.1" evidence="9"/>
<dbReference type="STRING" id="455.Ljam_0049"/>
<comment type="catalytic activity">
    <reaction evidence="9">
        <text>acetate + ATP = acetyl phosphate + ADP</text>
        <dbReference type="Rhea" id="RHEA:11352"/>
        <dbReference type="ChEBI" id="CHEBI:22191"/>
        <dbReference type="ChEBI" id="CHEBI:30089"/>
        <dbReference type="ChEBI" id="CHEBI:30616"/>
        <dbReference type="ChEBI" id="CHEBI:456216"/>
        <dbReference type="EC" id="2.7.2.1"/>
    </reaction>
</comment>
<evidence type="ECO:0000256" key="8">
    <source>
        <dbReference type="ARBA" id="ARBA00022842"/>
    </source>
</evidence>
<dbReference type="InterPro" id="IPR023865">
    <property type="entry name" value="Aliphatic_acid_kinase_CS"/>
</dbReference>
<dbReference type="RefSeq" id="WP_058448135.1">
    <property type="nucleotide sequence ID" value="NZ_CAAAJF010000003.1"/>
</dbReference>
<dbReference type="InterPro" id="IPR004372">
    <property type="entry name" value="Ac/propionate_kinase"/>
</dbReference>
<dbReference type="NCBIfam" id="TIGR00016">
    <property type="entry name" value="ackA"/>
    <property type="match status" value="1"/>
</dbReference>
<sequence length="375" mass="41548">MTAKTRESILVINTGSSSVKFQLFLKSPQLNLLAKGQVSRLGDIPEFSVKAGEDRDEVIDKKNLPANTTHEDALRFILDWIESCNEFWQVRAVTHRVVHGGLEFQRSMLVTSQVLERLWKLCPLAPLHQPHNLTAIKIVAALKPDIPQVVCFDTAFHINHQPLFTEYALPLKLRRQGIRRYGFHGLSYEWIVHVLRHSAKGLASGRIIAAHLGNGASLCAIDNGVSIDTTMGMTALDGLPMGTRCGNLDPGAVIYMLRDLSMSVDEAEAILYQESGLLGLSNWTHDVSLLQNSDEPNAQFALDYFCLKTSQLMGTMAVALGGVDGIIFTGGIGENSSRVREAILKRLEFLKPFETHVIPTNEERIMALHTLSILE</sequence>
<dbReference type="InterPro" id="IPR000890">
    <property type="entry name" value="Aliphatic_acid_kin_short-chain"/>
</dbReference>
<evidence type="ECO:0000256" key="1">
    <source>
        <dbReference type="ARBA" id="ARBA00008748"/>
    </source>
</evidence>
<keyword evidence="8 9" id="KW-0460">Magnesium</keyword>
<keyword evidence="7 9" id="KW-0067">ATP-binding</keyword>
<dbReference type="GO" id="GO:0006085">
    <property type="term" value="P:acetyl-CoA biosynthetic process"/>
    <property type="evidence" value="ECO:0007669"/>
    <property type="project" value="UniProtKB-UniRule"/>
</dbReference>
<dbReference type="SUPFAM" id="SSF53067">
    <property type="entry name" value="Actin-like ATPase domain"/>
    <property type="match status" value="2"/>
</dbReference>
<feature type="binding site" evidence="9">
    <location>
        <position position="362"/>
    </location>
    <ligand>
        <name>Mg(2+)</name>
        <dbReference type="ChEBI" id="CHEBI:18420"/>
    </ligand>
</feature>
<dbReference type="OrthoDB" id="9802453at2"/>
<dbReference type="GO" id="GO:0005524">
    <property type="term" value="F:ATP binding"/>
    <property type="evidence" value="ECO:0007669"/>
    <property type="project" value="UniProtKB-KW"/>
</dbReference>
<dbReference type="InterPro" id="IPR043129">
    <property type="entry name" value="ATPase_NBD"/>
</dbReference>
<accession>A0A0W0UZH0</accession>
<dbReference type="PIRSF" id="PIRSF000722">
    <property type="entry name" value="Acetate_prop_kin"/>
    <property type="match status" value="1"/>
</dbReference>
<comment type="cofactor">
    <cofactor evidence="9">
        <name>Mg(2+)</name>
        <dbReference type="ChEBI" id="CHEBI:18420"/>
    </cofactor>
    <cofactor evidence="9">
        <name>Mn(2+)</name>
        <dbReference type="ChEBI" id="CHEBI:29035"/>
    </cofactor>
    <text evidence="9">Mg(2+). Can also accept Mn(2+).</text>
</comment>
<keyword evidence="6 9" id="KW-0418">Kinase</keyword>
<dbReference type="PROSITE" id="PS01075">
    <property type="entry name" value="ACETATE_KINASE_1"/>
    <property type="match status" value="1"/>
</dbReference>
<feature type="binding site" evidence="9">
    <location>
        <begin position="331"/>
        <end position="335"/>
    </location>
    <ligand>
        <name>ATP</name>
        <dbReference type="ChEBI" id="CHEBI:30616"/>
    </ligand>
</feature>
<protein>
    <recommendedName>
        <fullName evidence="9">Acetate kinase</fullName>
        <ecNumber evidence="9">2.7.2.1</ecNumber>
    </recommendedName>
    <alternativeName>
        <fullName evidence="9">Acetokinase</fullName>
    </alternativeName>
</protein>
<feature type="binding site" evidence="9">
    <location>
        <position position="13"/>
    </location>
    <ligand>
        <name>Mg(2+)</name>
        <dbReference type="ChEBI" id="CHEBI:18420"/>
    </ligand>
</feature>
<dbReference type="PANTHER" id="PTHR21060">
    <property type="entry name" value="ACETATE KINASE"/>
    <property type="match status" value="1"/>
</dbReference>
<comment type="pathway">
    <text evidence="9">Metabolic intermediate biosynthesis; acetyl-CoA biosynthesis; acetyl-CoA from acetate: step 1/2.</text>
</comment>
<feature type="active site" description="Proton donor/acceptor" evidence="9">
    <location>
        <position position="153"/>
    </location>
</feature>
<dbReference type="EMBL" id="LNYG01000001">
    <property type="protein sequence ID" value="KTD13259.1"/>
    <property type="molecule type" value="Genomic_DNA"/>
</dbReference>
<feature type="binding site" evidence="9">
    <location>
        <position position="96"/>
    </location>
    <ligand>
        <name>substrate</name>
    </ligand>
</feature>
<evidence type="ECO:0000256" key="7">
    <source>
        <dbReference type="ARBA" id="ARBA00022840"/>
    </source>
</evidence>
<dbReference type="Pfam" id="PF00871">
    <property type="entry name" value="Acetate_kinase"/>
    <property type="match status" value="1"/>
</dbReference>
<comment type="similarity">
    <text evidence="1 9 10">Belongs to the acetokinase family.</text>
</comment>
<keyword evidence="2 9" id="KW-0963">Cytoplasm</keyword>
<dbReference type="AlphaFoldDB" id="A0A0W0UZH0"/>
<dbReference type="PATRIC" id="fig|455.5.peg.51"/>
<dbReference type="Proteomes" id="UP000054715">
    <property type="component" value="Unassembled WGS sequence"/>
</dbReference>
<comment type="caution">
    <text evidence="11">The sequence shown here is derived from an EMBL/GenBank/DDBJ whole genome shotgun (WGS) entry which is preliminary data.</text>
</comment>
<dbReference type="PANTHER" id="PTHR21060:SF21">
    <property type="entry name" value="ACETATE KINASE"/>
    <property type="match status" value="1"/>
</dbReference>
<reference evidence="11 12" key="1">
    <citation type="submission" date="2015-11" db="EMBL/GenBank/DDBJ databases">
        <title>Genomic analysis of 38 Legionella species identifies large and diverse effector repertoires.</title>
        <authorList>
            <person name="Burstein D."/>
            <person name="Amaro F."/>
            <person name="Zusman T."/>
            <person name="Lifshitz Z."/>
            <person name="Cohen O."/>
            <person name="Gilbert J.A."/>
            <person name="Pupko T."/>
            <person name="Shuman H.A."/>
            <person name="Segal G."/>
        </authorList>
    </citation>
    <scope>NUCLEOTIDE SEQUENCE [LARGE SCALE GENOMIC DNA]</scope>
    <source>
        <strain evidence="11 12">JA-26-G1-E2</strain>
    </source>
</reference>
<gene>
    <name evidence="11" type="primary">ack_1</name>
    <name evidence="9" type="synonym">ackA</name>
    <name evidence="11" type="ORF">Ljam_0049</name>
</gene>
<evidence type="ECO:0000313" key="11">
    <source>
        <dbReference type="EMBL" id="KTD13259.1"/>
    </source>
</evidence>
<evidence type="ECO:0000256" key="10">
    <source>
        <dbReference type="RuleBase" id="RU003835"/>
    </source>
</evidence>
<dbReference type="GO" id="GO:0000287">
    <property type="term" value="F:magnesium ion binding"/>
    <property type="evidence" value="ECO:0007669"/>
    <property type="project" value="UniProtKB-UniRule"/>
</dbReference>
<comment type="subcellular location">
    <subcellularLocation>
        <location evidence="9">Cytoplasm</location>
    </subcellularLocation>
</comment>
<organism evidence="11 12">
    <name type="scientific">Legionella jamestowniensis</name>
    <dbReference type="NCBI Taxonomy" id="455"/>
    <lineage>
        <taxon>Bacteria</taxon>
        <taxon>Pseudomonadati</taxon>
        <taxon>Pseudomonadota</taxon>
        <taxon>Gammaproteobacteria</taxon>
        <taxon>Legionellales</taxon>
        <taxon>Legionellaceae</taxon>
        <taxon>Legionella</taxon>
    </lineage>
</organism>